<organism evidence="1 2">
    <name type="scientific">Micromonospora sonchi</name>
    <dbReference type="NCBI Taxonomy" id="1763543"/>
    <lineage>
        <taxon>Bacteria</taxon>
        <taxon>Bacillati</taxon>
        <taxon>Actinomycetota</taxon>
        <taxon>Actinomycetes</taxon>
        <taxon>Micromonosporales</taxon>
        <taxon>Micromonosporaceae</taxon>
        <taxon>Micromonospora</taxon>
    </lineage>
</organism>
<proteinExistence type="predicted"/>
<protein>
    <submittedName>
        <fullName evidence="1">Uncharacterized protein</fullName>
    </submittedName>
</protein>
<accession>A0A917WS76</accession>
<comment type="caution">
    <text evidence="1">The sequence shown here is derived from an EMBL/GenBank/DDBJ whole genome shotgun (WGS) entry which is preliminary data.</text>
</comment>
<sequence>MGAAVTWPALPSPTAFWHRLTHRHSEQRKPNAGTITLCGQRLTGRICCAVVDVDGKPRWRVRQPRAEQVARLAAAATAAELRRVAWAVSLDIPKPPDGQIWSRR</sequence>
<reference evidence="1" key="1">
    <citation type="journal article" date="2014" name="Int. J. Syst. Evol. Microbiol.">
        <title>Complete genome sequence of Corynebacterium casei LMG S-19264T (=DSM 44701T), isolated from a smear-ripened cheese.</title>
        <authorList>
            <consortium name="US DOE Joint Genome Institute (JGI-PGF)"/>
            <person name="Walter F."/>
            <person name="Albersmeier A."/>
            <person name="Kalinowski J."/>
            <person name="Ruckert C."/>
        </authorList>
    </citation>
    <scope>NUCLEOTIDE SEQUENCE</scope>
    <source>
        <strain evidence="1">CGMCC 4.7312</strain>
    </source>
</reference>
<dbReference type="Proteomes" id="UP000608890">
    <property type="component" value="Unassembled WGS sequence"/>
</dbReference>
<evidence type="ECO:0000313" key="2">
    <source>
        <dbReference type="Proteomes" id="UP000608890"/>
    </source>
</evidence>
<keyword evidence="2" id="KW-1185">Reference proteome</keyword>
<evidence type="ECO:0000313" key="1">
    <source>
        <dbReference type="EMBL" id="GGM26982.1"/>
    </source>
</evidence>
<reference evidence="1" key="2">
    <citation type="submission" date="2020-09" db="EMBL/GenBank/DDBJ databases">
        <authorList>
            <person name="Sun Q."/>
            <person name="Zhou Y."/>
        </authorList>
    </citation>
    <scope>NUCLEOTIDE SEQUENCE</scope>
    <source>
        <strain evidence="1">CGMCC 4.7312</strain>
    </source>
</reference>
<dbReference type="EMBL" id="BMNB01000003">
    <property type="protein sequence ID" value="GGM26982.1"/>
    <property type="molecule type" value="Genomic_DNA"/>
</dbReference>
<dbReference type="AlphaFoldDB" id="A0A917WS76"/>
<name>A0A917WS76_9ACTN</name>
<gene>
    <name evidence="1" type="ORF">GCM10011608_09740</name>
</gene>